<dbReference type="OrthoDB" id="1203274at2"/>
<organism evidence="1 2">
    <name type="scientific">Polaribacter vadi</name>
    <dbReference type="NCBI Taxonomy" id="1774273"/>
    <lineage>
        <taxon>Bacteria</taxon>
        <taxon>Pseudomonadati</taxon>
        <taxon>Bacteroidota</taxon>
        <taxon>Flavobacteriia</taxon>
        <taxon>Flavobacteriales</taxon>
        <taxon>Flavobacteriaceae</taxon>
    </lineage>
</organism>
<evidence type="ECO:0000313" key="2">
    <source>
        <dbReference type="Proteomes" id="UP000092584"/>
    </source>
</evidence>
<accession>A0A1B8TTB9</accession>
<dbReference type="EMBL" id="LSFM01000023">
    <property type="protein sequence ID" value="OBY62774.1"/>
    <property type="molecule type" value="Genomic_DNA"/>
</dbReference>
<gene>
    <name evidence="1" type="ORF">LPB3_11550</name>
</gene>
<proteinExistence type="predicted"/>
<dbReference type="KEGG" id="pob:LPB03_11540"/>
<name>A0A1B8TTB9_9FLAO</name>
<dbReference type="STRING" id="1774273.LPB03_11540"/>
<comment type="caution">
    <text evidence="1">The sequence shown here is derived from an EMBL/GenBank/DDBJ whole genome shotgun (WGS) entry which is preliminary data.</text>
</comment>
<protein>
    <submittedName>
        <fullName evidence="1">Uncharacterized protein</fullName>
    </submittedName>
</protein>
<reference evidence="2" key="1">
    <citation type="submission" date="2016-02" db="EMBL/GenBank/DDBJ databases">
        <authorList>
            <person name="Shin S.-K."/>
            <person name="Yi H."/>
            <person name="Kim E."/>
        </authorList>
    </citation>
    <scope>NUCLEOTIDE SEQUENCE [LARGE SCALE GENOMIC DNA]</scope>
    <source>
        <strain evidence="2">LPB0003</strain>
    </source>
</reference>
<dbReference type="AlphaFoldDB" id="A0A1B8TTB9"/>
<evidence type="ECO:0000313" key="1">
    <source>
        <dbReference type="EMBL" id="OBY62774.1"/>
    </source>
</evidence>
<sequence length="98" mass="11193">MRAKLALFFTLIFSILLIAPTVISVVDDSINLSFLLNMNEEEEGNNSIKEIKVKIASENENSFLVLNKIQKKKNISFQSKNYISEYPKITTPPPKYLI</sequence>
<dbReference type="Proteomes" id="UP000092584">
    <property type="component" value="Unassembled WGS sequence"/>
</dbReference>
<dbReference type="RefSeq" id="WP_065319758.1">
    <property type="nucleotide sequence ID" value="NZ_CP017477.1"/>
</dbReference>
<keyword evidence="2" id="KW-1185">Reference proteome</keyword>